<dbReference type="InterPro" id="IPR055344">
    <property type="entry name" value="SecD_SecF_C_bact"/>
</dbReference>
<dbReference type="Gene3D" id="3.30.70.3400">
    <property type="match status" value="1"/>
</dbReference>
<feature type="domain" description="SecDF P1 head subdomain" evidence="11">
    <location>
        <begin position="161"/>
        <end position="261"/>
    </location>
</feature>
<dbReference type="InterPro" id="IPR022813">
    <property type="entry name" value="SecD/SecF_arch_bac"/>
</dbReference>
<dbReference type="InterPro" id="IPR054384">
    <property type="entry name" value="SecDF_P1_head"/>
</dbReference>
<evidence type="ECO:0000259" key="11">
    <source>
        <dbReference type="Pfam" id="PF22599"/>
    </source>
</evidence>
<keyword evidence="2 9" id="KW-0813">Transport</keyword>
<dbReference type="Pfam" id="PF22599">
    <property type="entry name" value="SecDF_P1_head"/>
    <property type="match status" value="1"/>
</dbReference>
<dbReference type="RefSeq" id="WP_237966763.1">
    <property type="nucleotide sequence ID" value="NZ_JAKNHQ010000009.1"/>
</dbReference>
<evidence type="ECO:0000256" key="5">
    <source>
        <dbReference type="ARBA" id="ARBA00022927"/>
    </source>
</evidence>
<dbReference type="HAMAP" id="MF_01463_B">
    <property type="entry name" value="SecD_B"/>
    <property type="match status" value="1"/>
</dbReference>
<evidence type="ECO:0000256" key="3">
    <source>
        <dbReference type="ARBA" id="ARBA00022475"/>
    </source>
</evidence>
<evidence type="ECO:0000259" key="10">
    <source>
        <dbReference type="Pfam" id="PF02355"/>
    </source>
</evidence>
<dbReference type="NCBIfam" id="TIGR01129">
    <property type="entry name" value="secD"/>
    <property type="match status" value="1"/>
</dbReference>
<keyword evidence="13" id="KW-1185">Reference proteome</keyword>
<comment type="subcellular location">
    <subcellularLocation>
        <location evidence="1 9">Cell membrane</location>
        <topology evidence="1 9">Multi-pass membrane protein</topology>
    </subcellularLocation>
</comment>
<name>A0ABS9MKS9_9FIRM</name>
<keyword evidence="6 9" id="KW-1133">Transmembrane helix</keyword>
<dbReference type="Pfam" id="PF02355">
    <property type="entry name" value="SecD_SecF_C"/>
    <property type="match status" value="1"/>
</dbReference>
<comment type="subunit">
    <text evidence="9">Forms a complex with SecF. Part of the essential Sec protein translocation apparatus which comprises SecA, SecYEG and auxiliary proteins SecDF. Other proteins may also be involved.</text>
</comment>
<dbReference type="NCBIfam" id="TIGR00916">
    <property type="entry name" value="2A0604s01"/>
    <property type="match status" value="1"/>
</dbReference>
<feature type="domain" description="Protein export membrane protein SecD/SecF C-terminal" evidence="10">
    <location>
        <begin position="264"/>
        <end position="406"/>
    </location>
</feature>
<feature type="transmembrane region" description="Helical" evidence="9">
    <location>
        <begin position="426"/>
        <end position="450"/>
    </location>
</feature>
<keyword evidence="7 9" id="KW-0811">Translocation</keyword>
<evidence type="ECO:0000256" key="2">
    <source>
        <dbReference type="ARBA" id="ARBA00022448"/>
    </source>
</evidence>
<dbReference type="SUPFAM" id="SSF82866">
    <property type="entry name" value="Multidrug efflux transporter AcrB transmembrane domain"/>
    <property type="match status" value="1"/>
</dbReference>
<keyword evidence="5 9" id="KW-0653">Protein transport</keyword>
<evidence type="ECO:0000256" key="7">
    <source>
        <dbReference type="ARBA" id="ARBA00023010"/>
    </source>
</evidence>
<keyword evidence="8 9" id="KW-0472">Membrane</keyword>
<feature type="transmembrane region" description="Helical" evidence="9">
    <location>
        <begin position="338"/>
        <end position="359"/>
    </location>
</feature>
<dbReference type="InterPro" id="IPR048634">
    <property type="entry name" value="SecD_SecF_C"/>
</dbReference>
<reference evidence="12 13" key="1">
    <citation type="submission" date="2022-01" db="EMBL/GenBank/DDBJ databases">
        <title>Collection of gut derived symbiotic bacterial strains cultured from healthy donors.</title>
        <authorList>
            <person name="Lin H."/>
            <person name="Kohout C."/>
            <person name="Waligurski E."/>
            <person name="Pamer E.G."/>
        </authorList>
    </citation>
    <scope>NUCLEOTIDE SEQUENCE [LARGE SCALE GENOMIC DNA]</scope>
    <source>
        <strain evidence="12 13">DFI.7.58</strain>
    </source>
</reference>
<evidence type="ECO:0000313" key="13">
    <source>
        <dbReference type="Proteomes" id="UP001298681"/>
    </source>
</evidence>
<comment type="caution">
    <text evidence="9">Lacks conserved residue(s) required for the propagation of feature annotation.</text>
</comment>
<evidence type="ECO:0000256" key="9">
    <source>
        <dbReference type="HAMAP-Rule" id="MF_01463"/>
    </source>
</evidence>
<dbReference type="EMBL" id="JAKNHQ010000009">
    <property type="protein sequence ID" value="MCG4610852.1"/>
    <property type="molecule type" value="Genomic_DNA"/>
</dbReference>
<evidence type="ECO:0000256" key="6">
    <source>
        <dbReference type="ARBA" id="ARBA00022989"/>
    </source>
</evidence>
<evidence type="ECO:0000313" key="12">
    <source>
        <dbReference type="EMBL" id="MCG4610852.1"/>
    </source>
</evidence>
<evidence type="ECO:0000256" key="4">
    <source>
        <dbReference type="ARBA" id="ARBA00022692"/>
    </source>
</evidence>
<dbReference type="Proteomes" id="UP001298681">
    <property type="component" value="Unassembled WGS sequence"/>
</dbReference>
<evidence type="ECO:0000256" key="1">
    <source>
        <dbReference type="ARBA" id="ARBA00004651"/>
    </source>
</evidence>
<sequence length="470" mass="50697">MKRVGKPVFFIVALLILVFTYVSLFGVHGQNGDNTITYIKGASDIRWGIDINGGVEATFSPDTEGVKATEDQLNSARAIIELRMVNQNITDYELYVDYNQDHIIVRFPWKNDETSFDPESAIEELSATAMLTFREGNEYATQETDADGNPVYKTPTGTTADSVILEGSDVTSAEAQMYQDPTTGTTQYEVTLQLSEDGAQKFADATERLQGQIISIWMDDTMISAPTVNSVISDDRCSITGDFTAAEASDLANKINAGALPFKLVTTNFSTVSPTLGASALSAMELAGIIGFILVCLIMLIVYRLPGFVAIIALLGQIALCFAAVSGFFPFINSFTMTLPGIAGIILSIGMGVDANVITSTRIKEEINSDKTLDGAIQKGFANSFWAIFDGNITTMMVALILMMVFGPTNILSWIFGASTTGSVYSFGYTLLVGNIGNFIMGVGASRLMLKSVSGFKCFRNKWLYGGAAK</sequence>
<comment type="similarity">
    <text evidence="9">Belongs to the SecD/SecF family. SecD subfamily.</text>
</comment>
<dbReference type="InterPro" id="IPR005791">
    <property type="entry name" value="SecD"/>
</dbReference>
<gene>
    <name evidence="9 12" type="primary">secD</name>
    <name evidence="12" type="ORF">L0P57_07885</name>
</gene>
<proteinExistence type="inferred from homology"/>
<dbReference type="PANTHER" id="PTHR30081">
    <property type="entry name" value="PROTEIN-EXPORT MEMBRANE PROTEIN SEC"/>
    <property type="match status" value="1"/>
</dbReference>
<organism evidence="12 13">
    <name type="scientific">Anaeromassilibacillus senegalensis</name>
    <dbReference type="NCBI Taxonomy" id="1673717"/>
    <lineage>
        <taxon>Bacteria</taxon>
        <taxon>Bacillati</taxon>
        <taxon>Bacillota</taxon>
        <taxon>Clostridia</taxon>
        <taxon>Eubacteriales</taxon>
        <taxon>Acutalibacteraceae</taxon>
        <taxon>Anaeromassilibacillus</taxon>
    </lineage>
</organism>
<dbReference type="PANTHER" id="PTHR30081:SF1">
    <property type="entry name" value="PROTEIN TRANSLOCASE SUBUNIT SECD"/>
    <property type="match status" value="1"/>
</dbReference>
<dbReference type="Gene3D" id="1.20.1640.10">
    <property type="entry name" value="Multidrug efflux transporter AcrB transmembrane domain"/>
    <property type="match status" value="1"/>
</dbReference>
<keyword evidence="4 9" id="KW-0812">Transmembrane</keyword>
<feature type="transmembrane region" description="Helical" evidence="9">
    <location>
        <begin position="308"/>
        <end position="332"/>
    </location>
</feature>
<protein>
    <recommendedName>
        <fullName evidence="9">Protein translocase subunit SecD</fullName>
    </recommendedName>
</protein>
<dbReference type="Gene3D" id="3.30.1360.200">
    <property type="match status" value="1"/>
</dbReference>
<accession>A0ABS9MKS9</accession>
<comment type="caution">
    <text evidence="12">The sequence shown here is derived from an EMBL/GenBank/DDBJ whole genome shotgun (WGS) entry which is preliminary data.</text>
</comment>
<feature type="transmembrane region" description="Helical" evidence="9">
    <location>
        <begin position="276"/>
        <end position="301"/>
    </location>
</feature>
<keyword evidence="3 9" id="KW-1003">Cell membrane</keyword>
<comment type="function">
    <text evidence="9">Part of the Sec protein translocase complex. Interacts with the SecYEG preprotein conducting channel. SecDF uses the proton motive force (PMF) to complete protein translocation after the ATP-dependent function of SecA.</text>
</comment>
<evidence type="ECO:0000256" key="8">
    <source>
        <dbReference type="ARBA" id="ARBA00023136"/>
    </source>
</evidence>